<reference evidence="1 2" key="1">
    <citation type="journal article" date="2012" name="MBio">
        <title>De novo assembly of the Pneumocystis jirovecii genome from a single bronchoalveolar lavage fluid specimen from a patient.</title>
        <authorList>
            <person name="Cisse O.H."/>
            <person name="Pagni M."/>
            <person name="Hauser P.M."/>
        </authorList>
    </citation>
    <scope>NUCLEOTIDE SEQUENCE [LARGE SCALE GENOMIC DNA]</scope>
    <source>
        <strain evidence="1 2">SE8</strain>
    </source>
</reference>
<dbReference type="EMBL" id="CAKM01000342">
    <property type="protein sequence ID" value="CCJ31543.1"/>
    <property type="molecule type" value="Genomic_DNA"/>
</dbReference>
<evidence type="ECO:0000313" key="2">
    <source>
        <dbReference type="Proteomes" id="UP000010422"/>
    </source>
</evidence>
<evidence type="ECO:0000313" key="1">
    <source>
        <dbReference type="EMBL" id="CCJ31543.1"/>
    </source>
</evidence>
<accession>L0PGP8</accession>
<dbReference type="VEuPathDB" id="FungiDB:PNEJI1_003610"/>
<name>L0PGP8_PNEJI</name>
<comment type="caution">
    <text evidence="1">The sequence shown here is derived from an EMBL/GenBank/DDBJ whole genome shotgun (WGS) entry which is preliminary data.</text>
</comment>
<dbReference type="AlphaFoldDB" id="L0PGP8"/>
<dbReference type="Proteomes" id="UP000010422">
    <property type="component" value="Unassembled WGS sequence"/>
</dbReference>
<organism evidence="2">
    <name type="scientific">Pneumocystis jirovecii</name>
    <name type="common">Human pneumocystis pneumonia agent</name>
    <dbReference type="NCBI Taxonomy" id="42068"/>
    <lineage>
        <taxon>Eukaryota</taxon>
        <taxon>Fungi</taxon>
        <taxon>Dikarya</taxon>
        <taxon>Ascomycota</taxon>
        <taxon>Taphrinomycotina</taxon>
        <taxon>Pneumocystomycetes</taxon>
        <taxon>Pneumocystaceae</taxon>
        <taxon>Pneumocystis</taxon>
    </lineage>
</organism>
<gene>
    <name evidence="1" type="ORF">PNEJI1_003610</name>
</gene>
<dbReference type="InParanoid" id="L0PGP8"/>
<sequence length="83" mass="9764">MFTLNKFILKLLKPVNKVLVDDHETPLLMFLNEMNLETCIKQKKYKAFTTNKENIFILTLKTLIDINIPLKRSNSFSKISNDF</sequence>
<protein>
    <submittedName>
        <fullName evidence="1">Uncharacterized protein</fullName>
    </submittedName>
</protein>
<proteinExistence type="predicted"/>